<dbReference type="GeneID" id="36621012"/>
<evidence type="ECO:0000313" key="2">
    <source>
        <dbReference type="EMBL" id="PTB60113.1"/>
    </source>
</evidence>
<gene>
    <name evidence="2" type="ORF">M431DRAFT_130523</name>
</gene>
<protein>
    <recommendedName>
        <fullName evidence="1">Metallo-beta-lactamase domain-containing protein</fullName>
    </recommendedName>
</protein>
<dbReference type="Pfam" id="PF00753">
    <property type="entry name" value="Lactamase_B"/>
    <property type="match status" value="1"/>
</dbReference>
<dbReference type="RefSeq" id="XP_024779790.1">
    <property type="nucleotide sequence ID" value="XM_024912453.1"/>
</dbReference>
<evidence type="ECO:0000259" key="1">
    <source>
        <dbReference type="SMART" id="SM00849"/>
    </source>
</evidence>
<dbReference type="CDD" id="cd07739">
    <property type="entry name" value="metallo-hydrolase-like_MBL-fold"/>
    <property type="match status" value="1"/>
</dbReference>
<dbReference type="InterPro" id="IPR036866">
    <property type="entry name" value="RibonucZ/Hydroxyglut_hydro"/>
</dbReference>
<evidence type="ECO:0000313" key="3">
    <source>
        <dbReference type="Proteomes" id="UP000241690"/>
    </source>
</evidence>
<accession>A0A2T4ASS8</accession>
<dbReference type="InterPro" id="IPR050855">
    <property type="entry name" value="NDM-1-like"/>
</dbReference>
<reference evidence="2 3" key="1">
    <citation type="submission" date="2016-07" db="EMBL/GenBank/DDBJ databases">
        <title>Multiple horizontal gene transfer events from other fungi enriched the ability of initially mycotrophic Trichoderma (Ascomycota) to feed on dead plant biomass.</title>
        <authorList>
            <consortium name="DOE Joint Genome Institute"/>
            <person name="Aerts A."/>
            <person name="Atanasova L."/>
            <person name="Chenthamara K."/>
            <person name="Zhang J."/>
            <person name="Grujic M."/>
            <person name="Henrissat B."/>
            <person name="Kuo A."/>
            <person name="Salamov A."/>
            <person name="Lipzen A."/>
            <person name="Labutti K."/>
            <person name="Barry K."/>
            <person name="Miao Y."/>
            <person name="Rahimi M.J."/>
            <person name="Shen Q."/>
            <person name="Grigoriev I.V."/>
            <person name="Kubicek C.P."/>
            <person name="Druzhinina I.S."/>
        </authorList>
    </citation>
    <scope>NUCLEOTIDE SEQUENCE [LARGE SCALE GENOMIC DNA]</scope>
    <source>
        <strain evidence="2 3">CBS 226.95</strain>
    </source>
</reference>
<name>A0A2T4ASS8_TRIHA</name>
<dbReference type="Proteomes" id="UP000241690">
    <property type="component" value="Unassembled WGS sequence"/>
</dbReference>
<dbReference type="SMART" id="SM00849">
    <property type="entry name" value="Lactamase_B"/>
    <property type="match status" value="1"/>
</dbReference>
<sequence length="446" mass="49861">MSPHIPIAHGHNIQAYTYWDSPVPAVFAGQNFTDPVIFNPTTFTLITTQNEAVLVDAPAVRSRAEPVATWIAEIIEHRKLSTIYITHGHGDHFFAAEALQEHFPDASIRATQGTYEHMLEQLAPEFWDGLWVPTFPELGESPKPNPKVHVLPEGQDCFTVDAHEFRAVEVVGGDTASSTVLHVPSLELVVGGDVVYGNIYQYLAENTTPELRQNWIDAIDQIAKLHPKVVVPSHRQSTDDFGLEHLKATQDYIRTWTKLNAETTTWQELEAAVQKAYPKRYGNYILRISELLLMHRIILRSNSLLPTNRVTMSTVTPLSSKESFAAALEAAFNSPDASLEEMILNIYVKEAVITVNMNRMTWEEFIPYIKAIRARTTSVDIKSHYLLRDGNLFSERHSAYGHGKDGTETNAEAMLMGEVNEEGKVIWLEEIAILNSDAGSAASKST</sequence>
<dbReference type="PANTHER" id="PTHR42951:SF14">
    <property type="entry name" value="METALLO-BETA-LACTAMASE SUPERFAMILY PROTEIN"/>
    <property type="match status" value="1"/>
</dbReference>
<dbReference type="PANTHER" id="PTHR42951">
    <property type="entry name" value="METALLO-BETA-LACTAMASE DOMAIN-CONTAINING"/>
    <property type="match status" value="1"/>
</dbReference>
<organism evidence="2 3">
    <name type="scientific">Trichoderma harzianum CBS 226.95</name>
    <dbReference type="NCBI Taxonomy" id="983964"/>
    <lineage>
        <taxon>Eukaryota</taxon>
        <taxon>Fungi</taxon>
        <taxon>Dikarya</taxon>
        <taxon>Ascomycota</taxon>
        <taxon>Pezizomycotina</taxon>
        <taxon>Sordariomycetes</taxon>
        <taxon>Hypocreomycetidae</taxon>
        <taxon>Hypocreales</taxon>
        <taxon>Hypocreaceae</taxon>
        <taxon>Trichoderma</taxon>
    </lineage>
</organism>
<proteinExistence type="predicted"/>
<feature type="domain" description="Metallo-beta-lactamase" evidence="1">
    <location>
        <begin position="40"/>
        <end position="234"/>
    </location>
</feature>
<dbReference type="STRING" id="983964.A0A2T4ASS8"/>
<dbReference type="InterPro" id="IPR001279">
    <property type="entry name" value="Metallo-B-lactamas"/>
</dbReference>
<dbReference type="AlphaFoldDB" id="A0A2T4ASS8"/>
<dbReference type="SUPFAM" id="SSF56281">
    <property type="entry name" value="Metallo-hydrolase/oxidoreductase"/>
    <property type="match status" value="1"/>
</dbReference>
<dbReference type="EMBL" id="KZ679675">
    <property type="protein sequence ID" value="PTB60113.1"/>
    <property type="molecule type" value="Genomic_DNA"/>
</dbReference>
<dbReference type="Gene3D" id="3.60.15.10">
    <property type="entry name" value="Ribonuclease Z/Hydroxyacylglutathione hydrolase-like"/>
    <property type="match status" value="1"/>
</dbReference>
<keyword evidence="3" id="KW-1185">Reference proteome</keyword>